<dbReference type="GO" id="GO:0008270">
    <property type="term" value="F:zinc ion binding"/>
    <property type="evidence" value="ECO:0007669"/>
    <property type="project" value="InterPro"/>
</dbReference>
<dbReference type="InterPro" id="IPR046849">
    <property type="entry name" value="E2_motif"/>
</dbReference>
<dbReference type="Pfam" id="PF14432">
    <property type="entry name" value="DYW_deaminase"/>
    <property type="match status" value="1"/>
</dbReference>
<evidence type="ECO:0000259" key="1">
    <source>
        <dbReference type="Pfam" id="PF14432"/>
    </source>
</evidence>
<name>B3U1S9_9EMBR</name>
<dbReference type="AlphaFoldDB" id="B3U1S9"/>
<accession>B3U1S9</accession>
<organism evidence="2">
    <name type="scientific">Anthoceros agrestis</name>
    <dbReference type="NCBI Taxonomy" id="41834"/>
    <lineage>
        <taxon>Eukaryota</taxon>
        <taxon>Viridiplantae</taxon>
        <taxon>Streptophyta</taxon>
        <taxon>Embryophyta</taxon>
        <taxon>Anthocerotophyta</taxon>
        <taxon>Anthocerotopsida</taxon>
        <taxon>Anthocerotidae</taxon>
        <taxon>Anthocerotales</taxon>
        <taxon>Anthocerotaceae</taxon>
        <taxon>Anthoceros</taxon>
    </lineage>
</organism>
<feature type="non-terminal residue" evidence="2">
    <location>
        <position position="1"/>
    </location>
</feature>
<dbReference type="InterPro" id="IPR032867">
    <property type="entry name" value="DYW_dom"/>
</dbReference>
<reference evidence="2" key="1">
    <citation type="journal article" date="2008" name="Mol. Biol. Evol.">
        <title>Organellar RNA editing and plant-specific extensions of pentatricopeptide repeat proteins in jungermanniid but not in marchantiid liverworts.</title>
        <authorList>
            <person name="Rudinger M."/>
            <person name="Polsakiewicz M."/>
            <person name="Knoop V."/>
        </authorList>
    </citation>
    <scope>NUCLEOTIDE SEQUENCE</scope>
</reference>
<evidence type="ECO:0000313" key="2">
    <source>
        <dbReference type="EMBL" id="ACE80784.1"/>
    </source>
</evidence>
<sequence length="153" mass="17330">ASLQMWDEAKEIQTRRVKLGAWKQPGQSWWTDMGGVVHTFGVGDKNHPESEGIYARLDQLVPKMKREGYVPHLGSSLRDIPDDEKEAELCGHSERLAIAYALNKTPEGTTIRIVKNLRVCVDCHSATAFISKLEKRTIICRDASRFHVYNHGE</sequence>
<protein>
    <submittedName>
        <fullName evidence="2">Pentatricopeptide repeat protein</fullName>
    </submittedName>
</protein>
<proteinExistence type="predicted"/>
<gene>
    <name evidence="2" type="primary">PPR</name>
</gene>
<dbReference type="Pfam" id="PF20430">
    <property type="entry name" value="Eplus_motif"/>
    <property type="match status" value="1"/>
</dbReference>
<feature type="domain" description="DYW" evidence="1">
    <location>
        <begin position="68"/>
        <end position="152"/>
    </location>
</feature>
<dbReference type="EMBL" id="EU495535">
    <property type="protein sequence ID" value="ACE80784.1"/>
    <property type="molecule type" value="Genomic_DNA"/>
</dbReference>
<feature type="non-terminal residue" evidence="2">
    <location>
        <position position="153"/>
    </location>
</feature>